<dbReference type="Gene3D" id="2.160.20.10">
    <property type="entry name" value="Single-stranded right-handed beta-helix, Pectin lyase-like"/>
    <property type="match status" value="1"/>
</dbReference>
<dbReference type="InterPro" id="IPR041402">
    <property type="entry name" value="B_solenoid_dext"/>
</dbReference>
<dbReference type="Gene3D" id="2.60.350.10">
    <property type="entry name" value="Dextranase, N-terminal"/>
    <property type="match status" value="1"/>
</dbReference>
<gene>
    <name evidence="3" type="ORF">L228DRAFT_260538</name>
</gene>
<sequence>MALVPSNLCNTQRTANKSTSLFIVVPPRPAASSEGSLECFTDCARRSEGFPSYSQRLERIRVLCLFLFIVRVPSDPNGRRFSVEFQNDLYTFRANGTGYVFSGGDEVGTEPLNALVVFASPSLPQDVIPPMHGPDTHVMKPGPINNGDWGSKPILYFPPGVYYMNQNTAGQSGKLGSNHMVLDPKTYWVYLAPGAYVKGAIEYTTHASYFYATGHGILSGENYVSQANVDENYDCIKSDATSLRMWWHNDIQAGQKWFCHGPTITAPPFNTMDFLPEDAAISSEIIDYKQVGAFFGQTDGPELYPNSTVRNVFWHVNDDALKVYHSGASVINTTIWKCLNDPIIQMGWSTRNISGIVIDTLNVIHTRYLGPYMIVPPAIIGASPFYADGLTPDPNQAISLKVSNVVCEGLCPLLIRITPLQSYRDFIVENVAFPDGLLNNSLDIGQSEIPAAPGVVMDLHISNWTVGGEQVTMDNFQSNNLGQMNISDTYWGEWSITP</sequence>
<dbReference type="EMBL" id="KV407457">
    <property type="protein sequence ID" value="KZF23771.1"/>
    <property type="molecule type" value="Genomic_DNA"/>
</dbReference>
<organism evidence="3 4">
    <name type="scientific">Xylona heveae (strain CBS 132557 / TC161)</name>
    <dbReference type="NCBI Taxonomy" id="1328760"/>
    <lineage>
        <taxon>Eukaryota</taxon>
        <taxon>Fungi</taxon>
        <taxon>Dikarya</taxon>
        <taxon>Ascomycota</taxon>
        <taxon>Pezizomycotina</taxon>
        <taxon>Xylonomycetes</taxon>
        <taxon>Xylonales</taxon>
        <taxon>Xylonaceae</taxon>
        <taxon>Xylona</taxon>
    </lineage>
</organism>
<dbReference type="STRING" id="1328760.A0A165HND6"/>
<dbReference type="Pfam" id="PF18841">
    <property type="entry name" value="B_solenoid_dext"/>
    <property type="match status" value="1"/>
</dbReference>
<dbReference type="SUPFAM" id="SSF51126">
    <property type="entry name" value="Pectin lyase-like"/>
    <property type="match status" value="1"/>
</dbReference>
<evidence type="ECO:0000259" key="2">
    <source>
        <dbReference type="Pfam" id="PF17433"/>
    </source>
</evidence>
<dbReference type="InterPro" id="IPR041274">
    <property type="entry name" value="IPU_b_solenoid"/>
</dbReference>
<dbReference type="Pfam" id="PF17433">
    <property type="entry name" value="Glyco_hydro_49N"/>
    <property type="match status" value="1"/>
</dbReference>
<dbReference type="InterPro" id="IPR035953">
    <property type="entry name" value="Dextranase_N-ter"/>
</dbReference>
<keyword evidence="3" id="KW-0378">Hydrolase</keyword>
<dbReference type="OrthoDB" id="406508at2759"/>
<proteinExistence type="predicted"/>
<dbReference type="AlphaFoldDB" id="A0A165HND6"/>
<dbReference type="Proteomes" id="UP000076632">
    <property type="component" value="Unassembled WGS sequence"/>
</dbReference>
<dbReference type="InterPro" id="IPR012334">
    <property type="entry name" value="Pectin_lyas_fold"/>
</dbReference>
<evidence type="ECO:0000313" key="3">
    <source>
        <dbReference type="EMBL" id="KZF23771.1"/>
    </source>
</evidence>
<dbReference type="SUPFAM" id="SSF101596">
    <property type="entry name" value="Dextranase, N-terminal domain"/>
    <property type="match status" value="1"/>
</dbReference>
<protein>
    <submittedName>
        <fullName evidence="3">Glycoside hydrolase family 49 protein</fullName>
    </submittedName>
</protein>
<name>A0A165HND6_XYLHT</name>
<dbReference type="Pfam" id="PF03718">
    <property type="entry name" value="Glyco_hydro_49"/>
    <property type="match status" value="1"/>
</dbReference>
<keyword evidence="4" id="KW-1185">Reference proteome</keyword>
<dbReference type="GeneID" id="28899406"/>
<dbReference type="Pfam" id="PF18783">
    <property type="entry name" value="IPU_b_solenoid"/>
    <property type="match status" value="1"/>
</dbReference>
<dbReference type="RefSeq" id="XP_018189326.1">
    <property type="nucleotide sequence ID" value="XM_018334269.1"/>
</dbReference>
<accession>A0A165HND6</accession>
<evidence type="ECO:0000259" key="1">
    <source>
        <dbReference type="Pfam" id="PF03718"/>
    </source>
</evidence>
<reference evidence="3 4" key="1">
    <citation type="journal article" date="2016" name="Fungal Biol.">
        <title>The genome of Xylona heveae provides a window into fungal endophytism.</title>
        <authorList>
            <person name="Gazis R."/>
            <person name="Kuo A."/>
            <person name="Riley R."/>
            <person name="LaButti K."/>
            <person name="Lipzen A."/>
            <person name="Lin J."/>
            <person name="Amirebrahimi M."/>
            <person name="Hesse C.N."/>
            <person name="Spatafora J.W."/>
            <person name="Henrissat B."/>
            <person name="Hainaut M."/>
            <person name="Grigoriev I.V."/>
            <person name="Hibbett D.S."/>
        </authorList>
    </citation>
    <scope>NUCLEOTIDE SEQUENCE [LARGE SCALE GENOMIC DNA]</scope>
    <source>
        <strain evidence="3 4">TC161</strain>
    </source>
</reference>
<dbReference type="GO" id="GO:0004553">
    <property type="term" value="F:hydrolase activity, hydrolyzing O-glycosyl compounds"/>
    <property type="evidence" value="ECO:0007669"/>
    <property type="project" value="InterPro"/>
</dbReference>
<dbReference type="InParanoid" id="A0A165HND6"/>
<dbReference type="InterPro" id="IPR005192">
    <property type="entry name" value="Glyco_hydro_49_C"/>
</dbReference>
<dbReference type="InterPro" id="IPR023226">
    <property type="entry name" value="Glyco_hydro_49_N_dom"/>
</dbReference>
<dbReference type="InterPro" id="IPR011050">
    <property type="entry name" value="Pectin_lyase_fold/virulence"/>
</dbReference>
<evidence type="ECO:0000313" key="4">
    <source>
        <dbReference type="Proteomes" id="UP000076632"/>
    </source>
</evidence>
<feature type="domain" description="Glycoside hydrolase family 49 N-terminal" evidence="2">
    <location>
        <begin position="69"/>
        <end position="121"/>
    </location>
</feature>
<feature type="domain" description="Glycoside hydrolase family 49 C-terminal" evidence="1">
    <location>
        <begin position="389"/>
        <end position="496"/>
    </location>
</feature>